<reference evidence="3" key="1">
    <citation type="submission" date="2023-10" db="EMBL/GenBank/DDBJ databases">
        <authorList>
            <person name="Chen Y."/>
            <person name="Shah S."/>
            <person name="Dougan E. K."/>
            <person name="Thang M."/>
            <person name="Chan C."/>
        </authorList>
    </citation>
    <scope>NUCLEOTIDE SEQUENCE [LARGE SCALE GENOMIC DNA]</scope>
</reference>
<organism evidence="3 4">
    <name type="scientific">Prorocentrum cordatum</name>
    <dbReference type="NCBI Taxonomy" id="2364126"/>
    <lineage>
        <taxon>Eukaryota</taxon>
        <taxon>Sar</taxon>
        <taxon>Alveolata</taxon>
        <taxon>Dinophyceae</taxon>
        <taxon>Prorocentrales</taxon>
        <taxon>Prorocentraceae</taxon>
        <taxon>Prorocentrum</taxon>
    </lineage>
</organism>
<evidence type="ECO:0000313" key="3">
    <source>
        <dbReference type="EMBL" id="CAK0901696.1"/>
    </source>
</evidence>
<dbReference type="InterPro" id="IPR050230">
    <property type="entry name" value="CALM/Myosin/TropC-like"/>
</dbReference>
<dbReference type="InterPro" id="IPR011992">
    <property type="entry name" value="EF-hand-dom_pair"/>
</dbReference>
<keyword evidence="4" id="KW-1185">Reference proteome</keyword>
<dbReference type="Gene3D" id="1.10.238.10">
    <property type="entry name" value="EF-hand"/>
    <property type="match status" value="1"/>
</dbReference>
<accession>A0ABN9XSL7</accession>
<evidence type="ECO:0000256" key="1">
    <source>
        <dbReference type="ARBA" id="ARBA00022723"/>
    </source>
</evidence>
<dbReference type="PANTHER" id="PTHR23048:SF0">
    <property type="entry name" value="CALMODULIN LIKE 3"/>
    <property type="match status" value="1"/>
</dbReference>
<proteinExistence type="predicted"/>
<dbReference type="EMBL" id="CAUYUJ010020968">
    <property type="protein sequence ID" value="CAK0901696.1"/>
    <property type="molecule type" value="Genomic_DNA"/>
</dbReference>
<sequence>MRHFDELLRRLPPETERTQGVCFYEYLVWLRRLRSAAKETWRIFHKADVEGSRRLSVARVGRLAELLGFTLVGDVVGELLGEVGVPDLSEGLDFGAVLRFVRACRARHGLSGREREEYLAAFQKFDTGNRCELTTSQVLNLLRHMGQTVRVDEVYGLIDMVDFNKNAMDPDEFLTLMTLMREKEVAHAQKIFDSLRAGAPVLPKEQLAEALTLASEKPPLQAVLEEMLAKVTFDEFWGMPGRLLGAGLPPDRGDLRGTRRAACVHSIGELIVMLSGSKFPVNTAPGRRDLLRRLEAARAQAVAAGVPEAELGPGDGEEVAFYTCVHLVRGIVREAEMAEMAREEEVLAQTRFTSDEAAEFRLVFMEIAQRGRGKRPSIGLGGLLDELTTQPAIGEHDMMNMLRTMGMRVSPNQLQELNSKIREATASGKRAGAEVDFVCFLRLISKRKKTDYAGVNTAAALASAAAPPAPKGAPRALDRSSRVQARALVKGAA</sequence>
<gene>
    <name evidence="3" type="ORF">PCOR1329_LOCUS78571</name>
</gene>
<dbReference type="Proteomes" id="UP001189429">
    <property type="component" value="Unassembled WGS sequence"/>
</dbReference>
<keyword evidence="1" id="KW-0479">Metal-binding</keyword>
<evidence type="ECO:0008006" key="5">
    <source>
        <dbReference type="Google" id="ProtNLM"/>
    </source>
</evidence>
<dbReference type="PANTHER" id="PTHR23048">
    <property type="entry name" value="MYOSIN LIGHT CHAIN 1, 3"/>
    <property type="match status" value="1"/>
</dbReference>
<evidence type="ECO:0000313" key="4">
    <source>
        <dbReference type="Proteomes" id="UP001189429"/>
    </source>
</evidence>
<keyword evidence="2" id="KW-0677">Repeat</keyword>
<evidence type="ECO:0000256" key="2">
    <source>
        <dbReference type="ARBA" id="ARBA00022737"/>
    </source>
</evidence>
<dbReference type="SUPFAM" id="SSF47473">
    <property type="entry name" value="EF-hand"/>
    <property type="match status" value="1"/>
</dbReference>
<protein>
    <recommendedName>
        <fullName evidence="5">Calmodulin</fullName>
    </recommendedName>
</protein>
<comment type="caution">
    <text evidence="3">The sequence shown here is derived from an EMBL/GenBank/DDBJ whole genome shotgun (WGS) entry which is preliminary data.</text>
</comment>
<name>A0ABN9XSL7_9DINO</name>